<organism evidence="8 9">
    <name type="scientific">Pisolithus tinctorius Marx 270</name>
    <dbReference type="NCBI Taxonomy" id="870435"/>
    <lineage>
        <taxon>Eukaryota</taxon>
        <taxon>Fungi</taxon>
        <taxon>Dikarya</taxon>
        <taxon>Basidiomycota</taxon>
        <taxon>Agaricomycotina</taxon>
        <taxon>Agaricomycetes</taxon>
        <taxon>Agaricomycetidae</taxon>
        <taxon>Boletales</taxon>
        <taxon>Sclerodermatineae</taxon>
        <taxon>Pisolithaceae</taxon>
        <taxon>Pisolithus</taxon>
    </lineage>
</organism>
<dbReference type="GO" id="GO:0016705">
    <property type="term" value="F:oxidoreductase activity, acting on paired donors, with incorporation or reduction of molecular oxygen"/>
    <property type="evidence" value="ECO:0007669"/>
    <property type="project" value="InterPro"/>
</dbReference>
<keyword evidence="9" id="KW-1185">Reference proteome</keyword>
<dbReference type="InterPro" id="IPR036396">
    <property type="entry name" value="Cyt_P450_sf"/>
</dbReference>
<dbReference type="AlphaFoldDB" id="A0A0C3P3Q8"/>
<accession>A0A0C3P3Q8</accession>
<dbReference type="SUPFAM" id="SSF48264">
    <property type="entry name" value="Cytochrome P450"/>
    <property type="match status" value="1"/>
</dbReference>
<reference evidence="9" key="2">
    <citation type="submission" date="2015-01" db="EMBL/GenBank/DDBJ databases">
        <title>Evolutionary Origins and Diversification of the Mycorrhizal Mutualists.</title>
        <authorList>
            <consortium name="DOE Joint Genome Institute"/>
            <consortium name="Mycorrhizal Genomics Consortium"/>
            <person name="Kohler A."/>
            <person name="Kuo A."/>
            <person name="Nagy L.G."/>
            <person name="Floudas D."/>
            <person name="Copeland A."/>
            <person name="Barry K.W."/>
            <person name="Cichocki N."/>
            <person name="Veneault-Fourrey C."/>
            <person name="LaButti K."/>
            <person name="Lindquist E.A."/>
            <person name="Lipzen A."/>
            <person name="Lundell T."/>
            <person name="Morin E."/>
            <person name="Murat C."/>
            <person name="Riley R."/>
            <person name="Ohm R."/>
            <person name="Sun H."/>
            <person name="Tunlid A."/>
            <person name="Henrissat B."/>
            <person name="Grigoriev I.V."/>
            <person name="Hibbett D.S."/>
            <person name="Martin F."/>
        </authorList>
    </citation>
    <scope>NUCLEOTIDE SEQUENCE [LARGE SCALE GENOMIC DNA]</scope>
    <source>
        <strain evidence="9">Marx 270</strain>
    </source>
</reference>
<comment type="similarity">
    <text evidence="2 7">Belongs to the cytochrome P450 family.</text>
</comment>
<dbReference type="EMBL" id="KN831984">
    <property type="protein sequence ID" value="KIO01909.1"/>
    <property type="molecule type" value="Genomic_DNA"/>
</dbReference>
<evidence type="ECO:0000256" key="2">
    <source>
        <dbReference type="ARBA" id="ARBA00010617"/>
    </source>
</evidence>
<dbReference type="OrthoDB" id="1844152at2759"/>
<keyword evidence="5 6" id="KW-0408">Iron</keyword>
<dbReference type="Proteomes" id="UP000054217">
    <property type="component" value="Unassembled WGS sequence"/>
</dbReference>
<evidence type="ECO:0000256" key="1">
    <source>
        <dbReference type="ARBA" id="ARBA00001971"/>
    </source>
</evidence>
<dbReference type="InParanoid" id="A0A0C3P3Q8"/>
<keyword evidence="7" id="KW-0503">Monooxygenase</keyword>
<dbReference type="CDD" id="cd11041">
    <property type="entry name" value="CYP503A1-like"/>
    <property type="match status" value="1"/>
</dbReference>
<evidence type="ECO:0000313" key="8">
    <source>
        <dbReference type="EMBL" id="KIO01909.1"/>
    </source>
</evidence>
<evidence type="ECO:0000313" key="9">
    <source>
        <dbReference type="Proteomes" id="UP000054217"/>
    </source>
</evidence>
<reference evidence="8 9" key="1">
    <citation type="submission" date="2014-04" db="EMBL/GenBank/DDBJ databases">
        <authorList>
            <consortium name="DOE Joint Genome Institute"/>
            <person name="Kuo A."/>
            <person name="Kohler A."/>
            <person name="Costa M.D."/>
            <person name="Nagy L.G."/>
            <person name="Floudas D."/>
            <person name="Copeland A."/>
            <person name="Barry K.W."/>
            <person name="Cichocki N."/>
            <person name="Veneault-Fourrey C."/>
            <person name="LaButti K."/>
            <person name="Lindquist E.A."/>
            <person name="Lipzen A."/>
            <person name="Lundell T."/>
            <person name="Morin E."/>
            <person name="Murat C."/>
            <person name="Sun H."/>
            <person name="Tunlid A."/>
            <person name="Henrissat B."/>
            <person name="Grigoriev I.V."/>
            <person name="Hibbett D.S."/>
            <person name="Martin F."/>
            <person name="Nordberg H.P."/>
            <person name="Cantor M.N."/>
            <person name="Hua S.X."/>
        </authorList>
    </citation>
    <scope>NUCLEOTIDE SEQUENCE [LARGE SCALE GENOMIC DNA]</scope>
    <source>
        <strain evidence="8 9">Marx 270</strain>
    </source>
</reference>
<dbReference type="HOGENOM" id="CLU_022195_0_2_1"/>
<evidence type="ECO:0000256" key="7">
    <source>
        <dbReference type="RuleBase" id="RU000461"/>
    </source>
</evidence>
<sequence>MFSSSSPEVYLLVSAGLVGITVQLFLQSQRVSSSSRRSARHHDVIAKLNAIPTVGSTNWGGSWRSAIKNIRGTSGVVQEGYNRYKNVPFKIPLLYNWMVVVSGAKLLEEVKAAPDDQLSAAEGTNDFLKIAFTMGHRVANEPYHFVVIKTQLNRKLSSLCPIVEDEISVALSEVFSSQEWKPVVALEAIQKVVSGASNRIFVGLPLCRNPDWLEFGLQFAVDSLSAARRAFIFDDIISRIIASLVTSTESQVGRAVEFLGPIIRERQKIADRARSGEVVNMPDDFLQWLIDTGIETTEREITQRILVMVFASVHVTASSLMCAVYNLAAHPEYLEPLREEVDTVVRQHGWTKAATDKMYKIDSFLKESLRLGGASSLIMLRKVLKDFTFSDGRVIPRGCYISAPSCAIHHDEEFYDKPNAFDPFRFVRPRSNGKDMKQGMVSLAPDYLAFGHGKHACPGRFAAAMIQKTILAHIVSSYDLKLDDDAPASCRTVEFGIFIAPDPTTTVLLRKRAT</sequence>
<dbReference type="PANTHER" id="PTHR46206">
    <property type="entry name" value="CYTOCHROME P450"/>
    <property type="match status" value="1"/>
</dbReference>
<evidence type="ECO:0000256" key="4">
    <source>
        <dbReference type="ARBA" id="ARBA00023002"/>
    </source>
</evidence>
<dbReference type="GO" id="GO:0020037">
    <property type="term" value="F:heme binding"/>
    <property type="evidence" value="ECO:0007669"/>
    <property type="project" value="InterPro"/>
</dbReference>
<evidence type="ECO:0000256" key="6">
    <source>
        <dbReference type="PIRSR" id="PIRSR602403-1"/>
    </source>
</evidence>
<dbReference type="Pfam" id="PF00067">
    <property type="entry name" value="p450"/>
    <property type="match status" value="1"/>
</dbReference>
<keyword evidence="4 7" id="KW-0560">Oxidoreductase</keyword>
<feature type="binding site" description="axial binding residue" evidence="6">
    <location>
        <position position="457"/>
    </location>
    <ligand>
        <name>heme</name>
        <dbReference type="ChEBI" id="CHEBI:30413"/>
    </ligand>
    <ligandPart>
        <name>Fe</name>
        <dbReference type="ChEBI" id="CHEBI:18248"/>
    </ligandPart>
</feature>
<evidence type="ECO:0000256" key="5">
    <source>
        <dbReference type="ARBA" id="ARBA00023004"/>
    </source>
</evidence>
<dbReference type="GO" id="GO:0005506">
    <property type="term" value="F:iron ion binding"/>
    <property type="evidence" value="ECO:0007669"/>
    <property type="project" value="InterPro"/>
</dbReference>
<evidence type="ECO:0000256" key="3">
    <source>
        <dbReference type="ARBA" id="ARBA00022723"/>
    </source>
</evidence>
<dbReference type="Gene3D" id="1.10.630.10">
    <property type="entry name" value="Cytochrome P450"/>
    <property type="match status" value="1"/>
</dbReference>
<evidence type="ECO:0008006" key="10">
    <source>
        <dbReference type="Google" id="ProtNLM"/>
    </source>
</evidence>
<dbReference type="InterPro" id="IPR017972">
    <property type="entry name" value="Cyt_P450_CS"/>
</dbReference>
<keyword evidence="6 7" id="KW-0349">Heme</keyword>
<dbReference type="InterPro" id="IPR002403">
    <property type="entry name" value="Cyt_P450_E_grp-IV"/>
</dbReference>
<protein>
    <recommendedName>
        <fullName evidence="10">Cytochrome P450</fullName>
    </recommendedName>
</protein>
<name>A0A0C3P3Q8_PISTI</name>
<keyword evidence="3 6" id="KW-0479">Metal-binding</keyword>
<dbReference type="PROSITE" id="PS00086">
    <property type="entry name" value="CYTOCHROME_P450"/>
    <property type="match status" value="1"/>
</dbReference>
<dbReference type="InterPro" id="IPR001128">
    <property type="entry name" value="Cyt_P450"/>
</dbReference>
<dbReference type="STRING" id="870435.A0A0C3P3Q8"/>
<dbReference type="PRINTS" id="PR00465">
    <property type="entry name" value="EP450IV"/>
</dbReference>
<dbReference type="GO" id="GO:0004497">
    <property type="term" value="F:monooxygenase activity"/>
    <property type="evidence" value="ECO:0007669"/>
    <property type="project" value="UniProtKB-KW"/>
</dbReference>
<gene>
    <name evidence="8" type="ORF">M404DRAFT_28164</name>
</gene>
<proteinExistence type="inferred from homology"/>
<comment type="cofactor">
    <cofactor evidence="1 6">
        <name>heme</name>
        <dbReference type="ChEBI" id="CHEBI:30413"/>
    </cofactor>
</comment>